<dbReference type="Pfam" id="PF00780">
    <property type="entry name" value="CNH"/>
    <property type="match status" value="1"/>
</dbReference>
<dbReference type="GO" id="GO:0034058">
    <property type="term" value="P:endosomal vesicle fusion"/>
    <property type="evidence" value="ECO:0007669"/>
    <property type="project" value="TreeGrafter"/>
</dbReference>
<dbReference type="AlphaFoldDB" id="A0A2Z6MQP7"/>
<evidence type="ECO:0000256" key="3">
    <source>
        <dbReference type="ARBA" id="ARBA00022490"/>
    </source>
</evidence>
<accession>A0A2Z6MQP7</accession>
<dbReference type="InterPro" id="IPR019453">
    <property type="entry name" value="VPS39/TGFA1_Znf"/>
</dbReference>
<dbReference type="InterPro" id="IPR036322">
    <property type="entry name" value="WD40_repeat_dom_sf"/>
</dbReference>
<dbReference type="Pfam" id="PF10367">
    <property type="entry name" value="zf-Vps39_C"/>
    <property type="match status" value="1"/>
</dbReference>
<keyword evidence="4" id="KW-0653">Protein transport</keyword>
<dbReference type="InterPro" id="IPR019452">
    <property type="entry name" value="VPS39/TGF_beta_rcpt-assoc_1"/>
</dbReference>
<gene>
    <name evidence="8" type="ORF">TSUD_233870</name>
</gene>
<organism evidence="8 9">
    <name type="scientific">Trifolium subterraneum</name>
    <name type="common">Subterranean clover</name>
    <dbReference type="NCBI Taxonomy" id="3900"/>
    <lineage>
        <taxon>Eukaryota</taxon>
        <taxon>Viridiplantae</taxon>
        <taxon>Streptophyta</taxon>
        <taxon>Embryophyta</taxon>
        <taxon>Tracheophyta</taxon>
        <taxon>Spermatophyta</taxon>
        <taxon>Magnoliopsida</taxon>
        <taxon>eudicotyledons</taxon>
        <taxon>Gunneridae</taxon>
        <taxon>Pentapetalae</taxon>
        <taxon>rosids</taxon>
        <taxon>fabids</taxon>
        <taxon>Fabales</taxon>
        <taxon>Fabaceae</taxon>
        <taxon>Papilionoideae</taxon>
        <taxon>50 kb inversion clade</taxon>
        <taxon>NPAAA clade</taxon>
        <taxon>Hologalegina</taxon>
        <taxon>IRL clade</taxon>
        <taxon>Trifolieae</taxon>
        <taxon>Trifolium</taxon>
    </lineage>
</organism>
<feature type="region of interest" description="Disordered" evidence="6">
    <location>
        <begin position="748"/>
        <end position="803"/>
    </location>
</feature>
<evidence type="ECO:0000256" key="1">
    <source>
        <dbReference type="ARBA" id="ARBA00004496"/>
    </source>
</evidence>
<evidence type="ECO:0000256" key="2">
    <source>
        <dbReference type="ARBA" id="ARBA00022448"/>
    </source>
</evidence>
<feature type="region of interest" description="Disordered" evidence="6">
    <location>
        <begin position="352"/>
        <end position="374"/>
    </location>
</feature>
<dbReference type="PANTHER" id="PTHR12894:SF27">
    <property type="entry name" value="TRANSFORMING GROWTH FACTOR-BETA RECEPTOR-ASSOCIATED PROTEIN 1"/>
    <property type="match status" value="1"/>
</dbReference>
<dbReference type="SUPFAM" id="SSF50978">
    <property type="entry name" value="WD40 repeat-like"/>
    <property type="match status" value="1"/>
</dbReference>
<dbReference type="GO" id="GO:0016020">
    <property type="term" value="C:membrane"/>
    <property type="evidence" value="ECO:0007669"/>
    <property type="project" value="TreeGrafter"/>
</dbReference>
<comment type="subcellular location">
    <subcellularLocation>
        <location evidence="1">Cytoplasm</location>
    </subcellularLocation>
</comment>
<evidence type="ECO:0000256" key="6">
    <source>
        <dbReference type="SAM" id="MobiDB-lite"/>
    </source>
</evidence>
<feature type="domain" description="CNH" evidence="7">
    <location>
        <begin position="16"/>
        <end position="304"/>
    </location>
</feature>
<name>A0A2Z6MQP7_TRISU</name>
<dbReference type="PANTHER" id="PTHR12894">
    <property type="entry name" value="CNH DOMAIN CONTAINING"/>
    <property type="match status" value="1"/>
</dbReference>
<evidence type="ECO:0000313" key="8">
    <source>
        <dbReference type="EMBL" id="GAU18515.1"/>
    </source>
</evidence>
<keyword evidence="2" id="KW-0813">Transport</keyword>
<dbReference type="OrthoDB" id="5325112at2759"/>
<dbReference type="GO" id="GO:0005737">
    <property type="term" value="C:cytoplasm"/>
    <property type="evidence" value="ECO:0007669"/>
    <property type="project" value="UniProtKB-SubCell"/>
</dbReference>
<evidence type="ECO:0000313" key="9">
    <source>
        <dbReference type="Proteomes" id="UP000242715"/>
    </source>
</evidence>
<keyword evidence="3" id="KW-0963">Cytoplasm</keyword>
<dbReference type="EMBL" id="DF973186">
    <property type="protein sequence ID" value="GAU18515.1"/>
    <property type="molecule type" value="Genomic_DNA"/>
</dbReference>
<evidence type="ECO:0000256" key="4">
    <source>
        <dbReference type="ARBA" id="ARBA00022927"/>
    </source>
</evidence>
<dbReference type="Proteomes" id="UP000242715">
    <property type="component" value="Unassembled WGS sequence"/>
</dbReference>
<dbReference type="InterPro" id="IPR032914">
    <property type="entry name" value="Vam6/VPS39/TRAP1"/>
</dbReference>
<feature type="compositionally biased region" description="Low complexity" evidence="6">
    <location>
        <begin position="748"/>
        <end position="764"/>
    </location>
</feature>
<dbReference type="InterPro" id="IPR001180">
    <property type="entry name" value="CNH_dom"/>
</dbReference>
<evidence type="ECO:0000256" key="5">
    <source>
        <dbReference type="PROSITE-ProRule" id="PRU01006"/>
    </source>
</evidence>
<keyword evidence="9" id="KW-1185">Reference proteome</keyword>
<dbReference type="PROSITE" id="PS50219">
    <property type="entry name" value="CNH"/>
    <property type="match status" value="1"/>
</dbReference>
<evidence type="ECO:0000259" key="7">
    <source>
        <dbReference type="PROSITE" id="PS50219"/>
    </source>
</evidence>
<sequence length="939" mass="104776">MVHSAYDCLELVPNFNGKIEAIESYGSKLLLGCSDGSLRIYSPESESSSSDRSKPYLLEKNLTGFAKKPIVSMEVVESRELLLSLSESIAFHRLSNFETIAVITKAKGANVFCWDDRRGFLCFARQKRVCIFRHDGGRGFVEVKEFGVPDVVKSMSWCGENICLGIRREYMILNASNGALSEVFTSGRLAPPLVVPIPSGELLLGKIRSLRQPYPLIQTIVLRNVRHICQSSNSVILALDNSIQGLFPVPLGAQIVQLTASGNFEEALSLCKLLPPEESSLRAAKEGSIHIRYAHYLFENGSYEEAMDHFLASQVDITYVLSLYPSIILPKTTIVHEPEKLDIERDASHLSRVSSGLSDDMEPSPSDESAALESKKTNHNMLMGLIKYLQKKRGNFIEKATAEGTEEVVLDAVGDSFASYNRFKKANKGRGNMSVSSGARELAAILDTALLQALLLTGQSSAALELLRGVNYCDMKICEEILRKGNLNVALLELYKCKSLHRQALELLHKLVEESISSQSEITQRFKPEDIVEYLKPLCETDPILVLEFSMLVLESCPTQTIELFLSGNIPADMVNSYLKQHSPNMQARYLELMLAMNENAISGNLQNEMVNIYLSEVLDWHADLNAQQNWDEKTYTPTRKKLLSALEGISGYNPEALLKRLPQDALYEERALLLGKMNQHELALSLYVHKLHVPELALSYCDRVYESMHQPSVKKSSNIYLLLLQIYLNPRRTTASFEMRISHLLSSPPSSAISRVSSTSVKSKGGRGTKKIAEIEGAEDTKVSLSSTDSSRSDGDTDEFNEGDSTIMLDEVLDLLSRRWDRINGAQALKLLPRETKLQDLLSFLGPLLRKSSEMYRNCSVIKSLRQSENLQVKDELYSERKGVVKVTGDSMCSLCRKKIGTSVFAVYPNGSTLVHFVCFKDSQNMKAVTKGSQLRKR</sequence>
<dbReference type="PROSITE" id="PS50236">
    <property type="entry name" value="CHCR"/>
    <property type="match status" value="1"/>
</dbReference>
<feature type="compositionally biased region" description="Basic and acidic residues" evidence="6">
    <location>
        <begin position="772"/>
        <end position="783"/>
    </location>
</feature>
<dbReference type="GO" id="GO:0006886">
    <property type="term" value="P:intracellular protein transport"/>
    <property type="evidence" value="ECO:0007669"/>
    <property type="project" value="UniProtKB-UniRule"/>
</dbReference>
<proteinExistence type="predicted"/>
<dbReference type="Pfam" id="PF10366">
    <property type="entry name" value="Vps39_1"/>
    <property type="match status" value="1"/>
</dbReference>
<feature type="repeat" description="CHCR" evidence="5">
    <location>
        <begin position="549"/>
        <end position="736"/>
    </location>
</feature>
<reference evidence="9" key="1">
    <citation type="journal article" date="2017" name="Front. Plant Sci.">
        <title>Climate Clever Clovers: New Paradigm to Reduce the Environmental Footprint of Ruminants by Breeding Low Methanogenic Forages Utilizing Haplotype Variation.</title>
        <authorList>
            <person name="Kaur P."/>
            <person name="Appels R."/>
            <person name="Bayer P.E."/>
            <person name="Keeble-Gagnere G."/>
            <person name="Wang J."/>
            <person name="Hirakawa H."/>
            <person name="Shirasawa K."/>
            <person name="Vercoe P."/>
            <person name="Stefanova K."/>
            <person name="Durmic Z."/>
            <person name="Nichols P."/>
            <person name="Revell C."/>
            <person name="Isobe S.N."/>
            <person name="Edwards D."/>
            <person name="Erskine W."/>
        </authorList>
    </citation>
    <scope>NUCLEOTIDE SEQUENCE [LARGE SCALE GENOMIC DNA]</scope>
    <source>
        <strain evidence="9">cv. Daliak</strain>
    </source>
</reference>
<dbReference type="InterPro" id="IPR000547">
    <property type="entry name" value="Clathrin_H-chain/VPS_repeat"/>
</dbReference>
<dbReference type="GO" id="GO:0006914">
    <property type="term" value="P:autophagy"/>
    <property type="evidence" value="ECO:0007669"/>
    <property type="project" value="TreeGrafter"/>
</dbReference>
<protein>
    <recommendedName>
        <fullName evidence="7">CNH domain-containing protein</fullName>
    </recommendedName>
</protein>